<dbReference type="Proteomes" id="UP001209878">
    <property type="component" value="Unassembled WGS sequence"/>
</dbReference>
<evidence type="ECO:0000313" key="1">
    <source>
        <dbReference type="EMBL" id="KAK2175976.1"/>
    </source>
</evidence>
<dbReference type="EMBL" id="JAODUO010000693">
    <property type="protein sequence ID" value="KAK2175976.1"/>
    <property type="molecule type" value="Genomic_DNA"/>
</dbReference>
<dbReference type="AlphaFoldDB" id="A0AAD9NPL2"/>
<gene>
    <name evidence="1" type="ORF">NP493_692g05010</name>
</gene>
<organism evidence="1 2">
    <name type="scientific">Ridgeia piscesae</name>
    <name type="common">Tubeworm</name>
    <dbReference type="NCBI Taxonomy" id="27915"/>
    <lineage>
        <taxon>Eukaryota</taxon>
        <taxon>Metazoa</taxon>
        <taxon>Spiralia</taxon>
        <taxon>Lophotrochozoa</taxon>
        <taxon>Annelida</taxon>
        <taxon>Polychaeta</taxon>
        <taxon>Sedentaria</taxon>
        <taxon>Canalipalpata</taxon>
        <taxon>Sabellida</taxon>
        <taxon>Siboglinidae</taxon>
        <taxon>Ridgeia</taxon>
    </lineage>
</organism>
<accession>A0AAD9NPL2</accession>
<protein>
    <submittedName>
        <fullName evidence="1">Uncharacterized protein</fullName>
    </submittedName>
</protein>
<keyword evidence="2" id="KW-1185">Reference proteome</keyword>
<evidence type="ECO:0000313" key="2">
    <source>
        <dbReference type="Proteomes" id="UP001209878"/>
    </source>
</evidence>
<proteinExistence type="predicted"/>
<sequence>MTMRRVNNSYWIMTLRVFFYINEGLLRVSRVTGLLLLTVGLWCLGDTTAQTLTNCLKRVTPMSATKFHPQLLVWPPSGRQQTTYSCSHNTATIIPGSSECSKLLWYGEILCRNHRSTWF</sequence>
<comment type="caution">
    <text evidence="1">The sequence shown here is derived from an EMBL/GenBank/DDBJ whole genome shotgun (WGS) entry which is preliminary data.</text>
</comment>
<reference evidence="1" key="1">
    <citation type="journal article" date="2023" name="Mol. Biol. Evol.">
        <title>Third-Generation Sequencing Reveals the Adaptive Role of the Epigenome in Three Deep-Sea Polychaetes.</title>
        <authorList>
            <person name="Perez M."/>
            <person name="Aroh O."/>
            <person name="Sun Y."/>
            <person name="Lan Y."/>
            <person name="Juniper S.K."/>
            <person name="Young C.R."/>
            <person name="Angers B."/>
            <person name="Qian P.Y."/>
        </authorList>
    </citation>
    <scope>NUCLEOTIDE SEQUENCE</scope>
    <source>
        <strain evidence="1">R07B-5</strain>
    </source>
</reference>
<name>A0AAD9NPL2_RIDPI</name>